<evidence type="ECO:0000256" key="4">
    <source>
        <dbReference type="RuleBase" id="RU003690"/>
    </source>
</evidence>
<dbReference type="GO" id="GO:0016052">
    <property type="term" value="P:carbohydrate catabolic process"/>
    <property type="evidence" value="ECO:0007669"/>
    <property type="project" value="TreeGrafter"/>
</dbReference>
<dbReference type="Proteomes" id="UP000290475">
    <property type="component" value="Unassembled WGS sequence"/>
</dbReference>
<dbReference type="GO" id="GO:0005829">
    <property type="term" value="C:cytosol"/>
    <property type="evidence" value="ECO:0007669"/>
    <property type="project" value="TreeGrafter"/>
</dbReference>
<dbReference type="InterPro" id="IPR017853">
    <property type="entry name" value="GH"/>
</dbReference>
<gene>
    <name evidence="5" type="ORF">BVJ53_00505</name>
</gene>
<dbReference type="Pfam" id="PF00232">
    <property type="entry name" value="Glyco_hydro_1"/>
    <property type="match status" value="1"/>
</dbReference>
<dbReference type="SUPFAM" id="SSF51445">
    <property type="entry name" value="(Trans)glycosidases"/>
    <property type="match status" value="1"/>
</dbReference>
<accession>A0A4V1P3F2</accession>
<reference evidence="5 6" key="1">
    <citation type="submission" date="2017-01" db="EMBL/GenBank/DDBJ databases">
        <title>Lactobacillus chiayiensis sp. nov., a lactic acid bacterium isolated from compost.</title>
        <authorList>
            <person name="Huang C.-H."/>
        </authorList>
    </citation>
    <scope>NUCLEOTIDE SEQUENCE [LARGE SCALE GENOMIC DNA]</scope>
    <source>
        <strain evidence="6">chh01</strain>
    </source>
</reference>
<sequence length="492" mass="56624">MVKKTSMPPNFLWGGAMAAHQVEGNWQAGGKGVSIADIMTAASRDQPVRQVTEHIDPQKNYPNHWGIDFYKTYPEDIDLFADLGLKVLRTSIAWTRIFPNGDETTPNEEGLKYYDDLFDTLLSKGIQPVITLSHFEMPYHLVKAYGGWRNRKLIEFFVRFATTVFQRYKDKVKYWLTFNEIDNQSDWRLPQHLLQDSGLQLDATDNWEEAMFQAAHNEMVASAKAVQAAHKINPSLQVGAMLAMVPIYSLTAKPDDQMFALRAMQYRYYFGDVQLTGHYPAWLLNYFKSKQYDITMTESDKKDLQAGTADFLGMSYYFSFATEARQDGKVEFDEHHDLVSNPYLQKSAWGWQIDPVGLRYILNWANDRWHKPIMIVENGIGAYDKLTSDGKVHDDYRIKYLHDHIEQMKLATVTDGVNVIGYTMWSPIDLVSASTGEMAKRYGLIYVDRDNNGKGSDRRLKKDSFYWYQHVIATNGSDLEPDQAEEHADQTD</sequence>
<name>A0A4V1P3F2_9LACO</name>
<dbReference type="Gene3D" id="3.20.20.80">
    <property type="entry name" value="Glycosidases"/>
    <property type="match status" value="1"/>
</dbReference>
<dbReference type="FunFam" id="3.20.20.80:FF:000004">
    <property type="entry name" value="Beta-glucosidase 6-phospho-beta-glucosidase"/>
    <property type="match status" value="1"/>
</dbReference>
<keyword evidence="2" id="KW-0378">Hydrolase</keyword>
<dbReference type="PANTHER" id="PTHR10353:SF85">
    <property type="entry name" value="ARYL-PHOSPHO-BETA-D-GLUCOSIDASE BGLA"/>
    <property type="match status" value="1"/>
</dbReference>
<comment type="caution">
    <text evidence="5">The sequence shown here is derived from an EMBL/GenBank/DDBJ whole genome shotgun (WGS) entry which is preliminary data.</text>
</comment>
<evidence type="ECO:0000256" key="1">
    <source>
        <dbReference type="ARBA" id="ARBA00010838"/>
    </source>
</evidence>
<dbReference type="PRINTS" id="PR00131">
    <property type="entry name" value="GLHYDRLASE1"/>
</dbReference>
<keyword evidence="3" id="KW-0326">Glycosidase</keyword>
<proteinExistence type="inferred from homology"/>
<evidence type="ECO:0000313" key="5">
    <source>
        <dbReference type="EMBL" id="RXT30810.1"/>
    </source>
</evidence>
<comment type="similarity">
    <text evidence="1 4">Belongs to the glycosyl hydrolase 1 family.</text>
</comment>
<evidence type="ECO:0000256" key="3">
    <source>
        <dbReference type="ARBA" id="ARBA00023295"/>
    </source>
</evidence>
<dbReference type="EMBL" id="MSSM01000001">
    <property type="protein sequence ID" value="RXT30810.1"/>
    <property type="molecule type" value="Genomic_DNA"/>
</dbReference>
<dbReference type="AlphaFoldDB" id="A0A4V1P3F2"/>
<dbReference type="InterPro" id="IPR001360">
    <property type="entry name" value="Glyco_hydro_1"/>
</dbReference>
<evidence type="ECO:0000313" key="6">
    <source>
        <dbReference type="Proteomes" id="UP000290475"/>
    </source>
</evidence>
<evidence type="ECO:0000256" key="2">
    <source>
        <dbReference type="ARBA" id="ARBA00022801"/>
    </source>
</evidence>
<dbReference type="NCBIfam" id="NF007154">
    <property type="entry name" value="PRK09589.1"/>
    <property type="match status" value="1"/>
</dbReference>
<dbReference type="GO" id="GO:0008422">
    <property type="term" value="F:beta-glucosidase activity"/>
    <property type="evidence" value="ECO:0007669"/>
    <property type="project" value="TreeGrafter"/>
</dbReference>
<dbReference type="RefSeq" id="WP_238150111.1">
    <property type="nucleotide sequence ID" value="NZ_MSSM01000001.1"/>
</dbReference>
<dbReference type="PANTHER" id="PTHR10353">
    <property type="entry name" value="GLYCOSYL HYDROLASE"/>
    <property type="match status" value="1"/>
</dbReference>
<organism evidence="5 6">
    <name type="scientific">Lacticaseibacillus chiayiensis</name>
    <dbReference type="NCBI Taxonomy" id="2100821"/>
    <lineage>
        <taxon>Bacteria</taxon>
        <taxon>Bacillati</taxon>
        <taxon>Bacillota</taxon>
        <taxon>Bacilli</taxon>
        <taxon>Lactobacillales</taxon>
        <taxon>Lactobacillaceae</taxon>
        <taxon>Lacticaseibacillus</taxon>
    </lineage>
</organism>
<protein>
    <submittedName>
        <fullName evidence="5">6-phospho-beta-glucosidase</fullName>
    </submittedName>
</protein>